<evidence type="ECO:0000313" key="1">
    <source>
        <dbReference type="EMBL" id="KAK3762660.1"/>
    </source>
</evidence>
<proteinExistence type="predicted"/>
<reference evidence="1" key="1">
    <citation type="journal article" date="2023" name="G3 (Bethesda)">
        <title>A reference genome for the long-term kleptoplast-retaining sea slug Elysia crispata morphotype clarki.</title>
        <authorList>
            <person name="Eastman K.E."/>
            <person name="Pendleton A.L."/>
            <person name="Shaikh M.A."/>
            <person name="Suttiyut T."/>
            <person name="Ogas R."/>
            <person name="Tomko P."/>
            <person name="Gavelis G."/>
            <person name="Widhalm J.R."/>
            <person name="Wisecaver J.H."/>
        </authorList>
    </citation>
    <scope>NUCLEOTIDE SEQUENCE</scope>
    <source>
        <strain evidence="1">ECLA1</strain>
    </source>
</reference>
<protein>
    <recommendedName>
        <fullName evidence="3">Protein kinase domain-containing protein</fullName>
    </recommendedName>
</protein>
<organism evidence="1 2">
    <name type="scientific">Elysia crispata</name>
    <name type="common">lettuce slug</name>
    <dbReference type="NCBI Taxonomy" id="231223"/>
    <lineage>
        <taxon>Eukaryota</taxon>
        <taxon>Metazoa</taxon>
        <taxon>Spiralia</taxon>
        <taxon>Lophotrochozoa</taxon>
        <taxon>Mollusca</taxon>
        <taxon>Gastropoda</taxon>
        <taxon>Heterobranchia</taxon>
        <taxon>Euthyneura</taxon>
        <taxon>Panpulmonata</taxon>
        <taxon>Sacoglossa</taxon>
        <taxon>Placobranchoidea</taxon>
        <taxon>Plakobranchidae</taxon>
        <taxon>Elysia</taxon>
    </lineage>
</organism>
<sequence length="207" mass="23970">MCPDREEKKTFCVRPERPQTSLRSSDLKKVKVLGKGTFGKVSHWSSKKEREPGPLLAIKKISFTEDDRERRTHKLFMRKSNFMQLCRIDPESSRVLTRRPLRMSARGSCAIEYLHKTRSVAHIDVKLHQRTVFVCESDCAHLCDLGMAMEVTHSLPRTILAAHMGGTMEYWPPEKVNADEHTRIDLFKVHLRTFATSLTRRKGPQRL</sequence>
<accession>A0AAE1DAE4</accession>
<dbReference type="AlphaFoldDB" id="A0AAE1DAE4"/>
<dbReference type="SUPFAM" id="SSF56112">
    <property type="entry name" value="Protein kinase-like (PK-like)"/>
    <property type="match status" value="1"/>
</dbReference>
<dbReference type="InterPro" id="IPR011009">
    <property type="entry name" value="Kinase-like_dom_sf"/>
</dbReference>
<evidence type="ECO:0008006" key="3">
    <source>
        <dbReference type="Google" id="ProtNLM"/>
    </source>
</evidence>
<gene>
    <name evidence="1" type="ORF">RRG08_057420</name>
</gene>
<keyword evidence="2" id="KW-1185">Reference proteome</keyword>
<evidence type="ECO:0000313" key="2">
    <source>
        <dbReference type="Proteomes" id="UP001283361"/>
    </source>
</evidence>
<dbReference type="Gene3D" id="1.10.510.10">
    <property type="entry name" value="Transferase(Phosphotransferase) domain 1"/>
    <property type="match status" value="1"/>
</dbReference>
<feature type="non-terminal residue" evidence="1">
    <location>
        <position position="1"/>
    </location>
</feature>
<name>A0AAE1DAE4_9GAST</name>
<comment type="caution">
    <text evidence="1">The sequence shown here is derived from an EMBL/GenBank/DDBJ whole genome shotgun (WGS) entry which is preliminary data.</text>
</comment>
<dbReference type="EMBL" id="JAWDGP010004664">
    <property type="protein sequence ID" value="KAK3762660.1"/>
    <property type="molecule type" value="Genomic_DNA"/>
</dbReference>
<dbReference type="Gene3D" id="3.30.200.20">
    <property type="entry name" value="Phosphorylase Kinase, domain 1"/>
    <property type="match status" value="1"/>
</dbReference>
<dbReference type="Proteomes" id="UP001283361">
    <property type="component" value="Unassembled WGS sequence"/>
</dbReference>